<dbReference type="InterPro" id="IPR036236">
    <property type="entry name" value="Znf_C2H2_sf"/>
</dbReference>
<evidence type="ECO:0000256" key="1">
    <source>
        <dbReference type="ARBA" id="ARBA00004123"/>
    </source>
</evidence>
<dbReference type="PROSITE" id="PS50157">
    <property type="entry name" value="ZINC_FINGER_C2H2_2"/>
    <property type="match status" value="2"/>
</dbReference>
<evidence type="ECO:0000256" key="10">
    <source>
        <dbReference type="PROSITE-ProRule" id="PRU00042"/>
    </source>
</evidence>
<keyword evidence="6" id="KW-0805">Transcription regulation</keyword>
<evidence type="ECO:0000256" key="3">
    <source>
        <dbReference type="ARBA" id="ARBA00022737"/>
    </source>
</evidence>
<feature type="compositionally biased region" description="Pro residues" evidence="11">
    <location>
        <begin position="126"/>
        <end position="140"/>
    </location>
</feature>
<dbReference type="GO" id="GO:0008270">
    <property type="term" value="F:zinc ion binding"/>
    <property type="evidence" value="ECO:0007669"/>
    <property type="project" value="UniProtKB-KW"/>
</dbReference>
<dbReference type="EMBL" id="KQ964247">
    <property type="protein sequence ID" value="KXJ93969.1"/>
    <property type="molecule type" value="Genomic_DNA"/>
</dbReference>
<dbReference type="SUPFAM" id="SSF57667">
    <property type="entry name" value="beta-beta-alpha zinc fingers"/>
    <property type="match status" value="1"/>
</dbReference>
<feature type="compositionally biased region" description="Low complexity" evidence="11">
    <location>
        <begin position="150"/>
        <end position="165"/>
    </location>
</feature>
<organism evidence="13 14">
    <name type="scientific">Microdochium bolleyi</name>
    <dbReference type="NCBI Taxonomy" id="196109"/>
    <lineage>
        <taxon>Eukaryota</taxon>
        <taxon>Fungi</taxon>
        <taxon>Dikarya</taxon>
        <taxon>Ascomycota</taxon>
        <taxon>Pezizomycotina</taxon>
        <taxon>Sordariomycetes</taxon>
        <taxon>Xylariomycetidae</taxon>
        <taxon>Xylariales</taxon>
        <taxon>Microdochiaceae</taxon>
        <taxon>Microdochium</taxon>
    </lineage>
</organism>
<feature type="domain" description="C2H2-type" evidence="12">
    <location>
        <begin position="311"/>
        <end position="338"/>
    </location>
</feature>
<feature type="region of interest" description="Disordered" evidence="11">
    <location>
        <begin position="1"/>
        <end position="257"/>
    </location>
</feature>
<dbReference type="GO" id="GO:0005654">
    <property type="term" value="C:nucleoplasm"/>
    <property type="evidence" value="ECO:0007669"/>
    <property type="project" value="TreeGrafter"/>
</dbReference>
<keyword evidence="8" id="KW-0804">Transcription</keyword>
<dbReference type="PANTHER" id="PTHR24399:SF70">
    <property type="entry name" value="C2H2-TYPE DOMAIN-CONTAINING PROTEIN"/>
    <property type="match status" value="1"/>
</dbReference>
<dbReference type="Gene3D" id="3.30.160.60">
    <property type="entry name" value="Classic Zinc Finger"/>
    <property type="match status" value="2"/>
</dbReference>
<evidence type="ECO:0000256" key="5">
    <source>
        <dbReference type="ARBA" id="ARBA00022833"/>
    </source>
</evidence>
<dbReference type="FunFam" id="3.30.160.60:FF:000100">
    <property type="entry name" value="Zinc finger 45-like"/>
    <property type="match status" value="1"/>
</dbReference>
<evidence type="ECO:0000256" key="4">
    <source>
        <dbReference type="ARBA" id="ARBA00022771"/>
    </source>
</evidence>
<dbReference type="Pfam" id="PF00096">
    <property type="entry name" value="zf-C2H2"/>
    <property type="match status" value="2"/>
</dbReference>
<evidence type="ECO:0000256" key="11">
    <source>
        <dbReference type="SAM" id="MobiDB-lite"/>
    </source>
</evidence>
<evidence type="ECO:0000256" key="2">
    <source>
        <dbReference type="ARBA" id="ARBA00022723"/>
    </source>
</evidence>
<gene>
    <name evidence="13" type="ORF">Micbo1qcDRAFT_40351</name>
</gene>
<dbReference type="SMART" id="SM00355">
    <property type="entry name" value="ZnF_C2H2"/>
    <property type="match status" value="2"/>
</dbReference>
<dbReference type="STRING" id="196109.A0A136J9V3"/>
<accession>A0A136J9V3</accession>
<dbReference type="PROSITE" id="PS00028">
    <property type="entry name" value="ZINC_FINGER_C2H2_1"/>
    <property type="match status" value="1"/>
</dbReference>
<dbReference type="InParanoid" id="A0A136J9V3"/>
<keyword evidence="5" id="KW-0862">Zinc</keyword>
<keyword evidence="2" id="KW-0479">Metal-binding</keyword>
<sequence>MEAATQSFASRRPAAGTLPHFTLPLPNPAVDVQIPRGVPGSDGLSPLSSGVNSSSSQSSQTGIAPYNPHGHWSLPGSQSYTYTSMNQPGPGGLIQPPFPRHQVFSPSGGPYHARHTQSPSTAEALQPPPPFGDVPSPFPGPMHGSGSGHSGYHQSQSQHQHSTSHVLNSHNQSAQPPTPTTGAPLDRGYYSGHSSTTPQQSSFPPYHSSHASPQQHSPTTTGSMSRGIPAMSTGQPSPMSGQSSYMPRPYAPYGQLQSPLGPVMSNMTNPGGQMALVGGMSSMPHGYGQHIGPHHGMYGHGQPPPQQDRPFKCDTCPQSFNRNHDLKRHKRIHLAVKPFPCLHCEKSFSRKDALKRHRLVKGCGNGKNSPGALDGSPREDSKSDGDSNSIHDLKSESS</sequence>
<dbReference type="PANTHER" id="PTHR24399">
    <property type="entry name" value="ZINC FINGER AND BTB DOMAIN-CONTAINING"/>
    <property type="match status" value="1"/>
</dbReference>
<evidence type="ECO:0000313" key="14">
    <source>
        <dbReference type="Proteomes" id="UP000070501"/>
    </source>
</evidence>
<keyword evidence="14" id="KW-1185">Reference proteome</keyword>
<dbReference type="GO" id="GO:0000978">
    <property type="term" value="F:RNA polymerase II cis-regulatory region sequence-specific DNA binding"/>
    <property type="evidence" value="ECO:0007669"/>
    <property type="project" value="TreeGrafter"/>
</dbReference>
<comment type="subcellular location">
    <subcellularLocation>
        <location evidence="1">Nucleus</location>
    </subcellularLocation>
</comment>
<name>A0A136J9V3_9PEZI</name>
<protein>
    <recommendedName>
        <fullName evidence="12">C2H2-type domain-containing protein</fullName>
    </recommendedName>
</protein>
<proteinExistence type="predicted"/>
<evidence type="ECO:0000256" key="6">
    <source>
        <dbReference type="ARBA" id="ARBA00023015"/>
    </source>
</evidence>
<dbReference type="Proteomes" id="UP000070501">
    <property type="component" value="Unassembled WGS sequence"/>
</dbReference>
<keyword evidence="4 10" id="KW-0863">Zinc-finger</keyword>
<feature type="compositionally biased region" description="Polar residues" evidence="11">
    <location>
        <begin position="166"/>
        <end position="175"/>
    </location>
</feature>
<evidence type="ECO:0000256" key="8">
    <source>
        <dbReference type="ARBA" id="ARBA00023163"/>
    </source>
</evidence>
<evidence type="ECO:0000256" key="7">
    <source>
        <dbReference type="ARBA" id="ARBA00023125"/>
    </source>
</evidence>
<dbReference type="AlphaFoldDB" id="A0A136J9V3"/>
<feature type="compositionally biased region" description="Low complexity" evidence="11">
    <location>
        <begin position="37"/>
        <end position="59"/>
    </location>
</feature>
<keyword evidence="3" id="KW-0677">Repeat</keyword>
<feature type="compositionally biased region" description="Basic and acidic residues" evidence="11">
    <location>
        <begin position="376"/>
        <end position="398"/>
    </location>
</feature>
<dbReference type="GO" id="GO:0001227">
    <property type="term" value="F:DNA-binding transcription repressor activity, RNA polymerase II-specific"/>
    <property type="evidence" value="ECO:0007669"/>
    <property type="project" value="TreeGrafter"/>
</dbReference>
<reference evidence="14" key="1">
    <citation type="submission" date="2016-02" db="EMBL/GenBank/DDBJ databases">
        <title>Draft genome sequence of Microdochium bolleyi, a fungal endophyte of beachgrass.</title>
        <authorList>
            <consortium name="DOE Joint Genome Institute"/>
            <person name="David A.S."/>
            <person name="May G."/>
            <person name="Haridas S."/>
            <person name="Lim J."/>
            <person name="Wang M."/>
            <person name="Labutti K."/>
            <person name="Lipzen A."/>
            <person name="Barry K."/>
            <person name="Grigoriev I.V."/>
        </authorList>
    </citation>
    <scope>NUCLEOTIDE SEQUENCE [LARGE SCALE GENOMIC DNA]</scope>
    <source>
        <strain evidence="14">J235TASD1</strain>
    </source>
</reference>
<dbReference type="FunFam" id="3.30.160.60:FF:000030">
    <property type="entry name" value="Zinc finger protein 628"/>
    <property type="match status" value="1"/>
</dbReference>
<evidence type="ECO:0000313" key="13">
    <source>
        <dbReference type="EMBL" id="KXJ93969.1"/>
    </source>
</evidence>
<evidence type="ECO:0000256" key="9">
    <source>
        <dbReference type="ARBA" id="ARBA00023242"/>
    </source>
</evidence>
<dbReference type="OrthoDB" id="8922241at2759"/>
<feature type="compositionally biased region" description="Polar residues" evidence="11">
    <location>
        <begin position="232"/>
        <end position="245"/>
    </location>
</feature>
<keyword evidence="7" id="KW-0238">DNA-binding</keyword>
<feature type="compositionally biased region" description="Low complexity" evidence="11">
    <location>
        <begin position="194"/>
        <end position="218"/>
    </location>
</feature>
<feature type="domain" description="C2H2-type" evidence="12">
    <location>
        <begin position="339"/>
        <end position="358"/>
    </location>
</feature>
<feature type="region of interest" description="Disordered" evidence="11">
    <location>
        <begin position="360"/>
        <end position="398"/>
    </location>
</feature>
<keyword evidence="9" id="KW-0539">Nucleus</keyword>
<feature type="compositionally biased region" description="Polar residues" evidence="11">
    <location>
        <begin position="75"/>
        <end position="87"/>
    </location>
</feature>
<dbReference type="InterPro" id="IPR013087">
    <property type="entry name" value="Znf_C2H2_type"/>
</dbReference>
<evidence type="ECO:0000259" key="12">
    <source>
        <dbReference type="PROSITE" id="PS50157"/>
    </source>
</evidence>